<dbReference type="GO" id="GO:0016020">
    <property type="term" value="C:membrane"/>
    <property type="evidence" value="ECO:0007669"/>
    <property type="project" value="TreeGrafter"/>
</dbReference>
<feature type="domain" description="AMP-dependent synthetase/ligase" evidence="4">
    <location>
        <begin position="8"/>
        <end position="407"/>
    </location>
</feature>
<evidence type="ECO:0000313" key="5">
    <source>
        <dbReference type="EMBL" id="MBO8446159.1"/>
    </source>
</evidence>
<dbReference type="Gene3D" id="3.40.50.12780">
    <property type="entry name" value="N-terminal domain of ligase-like"/>
    <property type="match status" value="1"/>
</dbReference>
<dbReference type="Pfam" id="PF23562">
    <property type="entry name" value="AMP-binding_C_3"/>
    <property type="match status" value="1"/>
</dbReference>
<dbReference type="PANTHER" id="PTHR43272:SF33">
    <property type="entry name" value="AMP-BINDING DOMAIN-CONTAINING PROTEIN-RELATED"/>
    <property type="match status" value="1"/>
</dbReference>
<gene>
    <name evidence="5" type="ORF">IAC32_00210</name>
</gene>
<name>A0A9D9HCT4_9BACT</name>
<comment type="catalytic activity">
    <reaction evidence="3">
        <text>a long-chain fatty acid + ATP + CoA = a long-chain fatty acyl-CoA + AMP + diphosphate</text>
        <dbReference type="Rhea" id="RHEA:15421"/>
        <dbReference type="ChEBI" id="CHEBI:30616"/>
        <dbReference type="ChEBI" id="CHEBI:33019"/>
        <dbReference type="ChEBI" id="CHEBI:57287"/>
        <dbReference type="ChEBI" id="CHEBI:57560"/>
        <dbReference type="ChEBI" id="CHEBI:83139"/>
        <dbReference type="ChEBI" id="CHEBI:456215"/>
        <dbReference type="EC" id="6.2.1.3"/>
    </reaction>
    <physiologicalReaction direction="left-to-right" evidence="3">
        <dbReference type="Rhea" id="RHEA:15422"/>
    </physiologicalReaction>
</comment>
<sequence>MKHYLQFFQDVVKKYWDEPALTDFDGAVDLTYGKTAEEIARLHLILDAAGVKKGDKVALCGKNCAHWAVCYLAIASYEAVVVSILPDFSADSVHALVNHSDAKFLFVGENVWKHLDKTKMPALSGILCIHDYSLLASTSKELDKMHKEWDRSFNAKYPDGFTKSDVNYPTDNMDDVTLINYTSGTTSDPKGVMLTNKNISNNVQFGQDRIPNRPGWNMVSMLPLAHMFGLAFEFLYQLAGGCHVFFLSKTPSPQVLMKAFAEVHPYMILTVPLVIEKIFQKNVFPIIKKPVMKVLWYTPGIKSVIRGKVKEKLMQTFGGKLRYLIIGGAALNKEVEACLKELDFCYTVGYGMTECAPLIGYEDWQHFKPRSCGKIIDRMQIMVDSGDPQKVVGELMVKGDCVMKGYYKNPEATASIFHDGWMRTGDLGVIDKDGNIFIRGRNKSVIIGPSGQNIYPEEIEGKLNNIPGVSESVVVDRSGKLTALVYPDKDALKEELATKPIQEIMEEIKVKTNKMLPAFCRIAQIEAVDKEFEKTPKRSIKRFLYS</sequence>
<dbReference type="InterPro" id="IPR042099">
    <property type="entry name" value="ANL_N_sf"/>
</dbReference>
<dbReference type="PROSITE" id="PS00455">
    <property type="entry name" value="AMP_BINDING"/>
    <property type="match status" value="1"/>
</dbReference>
<dbReference type="InterPro" id="IPR020845">
    <property type="entry name" value="AMP-binding_CS"/>
</dbReference>
<evidence type="ECO:0000256" key="3">
    <source>
        <dbReference type="ARBA" id="ARBA00024484"/>
    </source>
</evidence>
<dbReference type="EMBL" id="JADIMR010000003">
    <property type="protein sequence ID" value="MBO8446159.1"/>
    <property type="molecule type" value="Genomic_DNA"/>
</dbReference>
<reference evidence="5" key="1">
    <citation type="submission" date="2020-10" db="EMBL/GenBank/DDBJ databases">
        <authorList>
            <person name="Gilroy R."/>
        </authorList>
    </citation>
    <scope>NUCLEOTIDE SEQUENCE</scope>
    <source>
        <strain evidence="5">D3-1215</strain>
    </source>
</reference>
<dbReference type="Proteomes" id="UP000823637">
    <property type="component" value="Unassembled WGS sequence"/>
</dbReference>
<evidence type="ECO:0000259" key="4">
    <source>
        <dbReference type="Pfam" id="PF00501"/>
    </source>
</evidence>
<protein>
    <submittedName>
        <fullName evidence="5">AMP-binding protein</fullName>
    </submittedName>
</protein>
<dbReference type="Gene3D" id="3.30.300.30">
    <property type="match status" value="1"/>
</dbReference>
<evidence type="ECO:0000256" key="1">
    <source>
        <dbReference type="ARBA" id="ARBA00022741"/>
    </source>
</evidence>
<dbReference type="GO" id="GO:0005524">
    <property type="term" value="F:ATP binding"/>
    <property type="evidence" value="ECO:0007669"/>
    <property type="project" value="UniProtKB-KW"/>
</dbReference>
<accession>A0A9D9HCT4</accession>
<keyword evidence="1" id="KW-0547">Nucleotide-binding</keyword>
<dbReference type="InterPro" id="IPR045851">
    <property type="entry name" value="AMP-bd_C_sf"/>
</dbReference>
<dbReference type="SUPFAM" id="SSF56801">
    <property type="entry name" value="Acetyl-CoA synthetase-like"/>
    <property type="match status" value="1"/>
</dbReference>
<reference evidence="5" key="2">
    <citation type="journal article" date="2021" name="PeerJ">
        <title>Extensive microbial diversity within the chicken gut microbiome revealed by metagenomics and culture.</title>
        <authorList>
            <person name="Gilroy R."/>
            <person name="Ravi A."/>
            <person name="Getino M."/>
            <person name="Pursley I."/>
            <person name="Horton D.L."/>
            <person name="Alikhan N.F."/>
            <person name="Baker D."/>
            <person name="Gharbi K."/>
            <person name="Hall N."/>
            <person name="Watson M."/>
            <person name="Adriaenssens E.M."/>
            <person name="Foster-Nyarko E."/>
            <person name="Jarju S."/>
            <person name="Secka A."/>
            <person name="Antonio M."/>
            <person name="Oren A."/>
            <person name="Chaudhuri R.R."/>
            <person name="La Ragione R."/>
            <person name="Hildebrand F."/>
            <person name="Pallen M.J."/>
        </authorList>
    </citation>
    <scope>NUCLEOTIDE SEQUENCE</scope>
    <source>
        <strain evidence="5">D3-1215</strain>
    </source>
</reference>
<dbReference type="Pfam" id="PF00501">
    <property type="entry name" value="AMP-binding"/>
    <property type="match status" value="1"/>
</dbReference>
<dbReference type="PANTHER" id="PTHR43272">
    <property type="entry name" value="LONG-CHAIN-FATTY-ACID--COA LIGASE"/>
    <property type="match status" value="1"/>
</dbReference>
<organism evidence="5 6">
    <name type="scientific">Candidatus Enterocola intestinipullorum</name>
    <dbReference type="NCBI Taxonomy" id="2840783"/>
    <lineage>
        <taxon>Bacteria</taxon>
        <taxon>Pseudomonadati</taxon>
        <taxon>Bacteroidota</taxon>
        <taxon>Bacteroidia</taxon>
        <taxon>Bacteroidales</taxon>
        <taxon>Candidatus Enterocola</taxon>
    </lineage>
</organism>
<proteinExistence type="predicted"/>
<keyword evidence="2" id="KW-0067">ATP-binding</keyword>
<dbReference type="GO" id="GO:0004467">
    <property type="term" value="F:long-chain fatty acid-CoA ligase activity"/>
    <property type="evidence" value="ECO:0007669"/>
    <property type="project" value="UniProtKB-EC"/>
</dbReference>
<evidence type="ECO:0000256" key="2">
    <source>
        <dbReference type="ARBA" id="ARBA00022840"/>
    </source>
</evidence>
<dbReference type="InterPro" id="IPR000873">
    <property type="entry name" value="AMP-dep_synth/lig_dom"/>
</dbReference>
<comment type="caution">
    <text evidence="5">The sequence shown here is derived from an EMBL/GenBank/DDBJ whole genome shotgun (WGS) entry which is preliminary data.</text>
</comment>
<dbReference type="AlphaFoldDB" id="A0A9D9HCT4"/>
<evidence type="ECO:0000313" key="6">
    <source>
        <dbReference type="Proteomes" id="UP000823637"/>
    </source>
</evidence>